<dbReference type="AlphaFoldDB" id="A0A9D3ZNI0"/>
<dbReference type="Proteomes" id="UP000828251">
    <property type="component" value="Unassembled WGS sequence"/>
</dbReference>
<organism evidence="2 3">
    <name type="scientific">Gossypium stocksii</name>
    <dbReference type="NCBI Taxonomy" id="47602"/>
    <lineage>
        <taxon>Eukaryota</taxon>
        <taxon>Viridiplantae</taxon>
        <taxon>Streptophyta</taxon>
        <taxon>Embryophyta</taxon>
        <taxon>Tracheophyta</taxon>
        <taxon>Spermatophyta</taxon>
        <taxon>Magnoliopsida</taxon>
        <taxon>eudicotyledons</taxon>
        <taxon>Gunneridae</taxon>
        <taxon>Pentapetalae</taxon>
        <taxon>rosids</taxon>
        <taxon>malvids</taxon>
        <taxon>Malvales</taxon>
        <taxon>Malvaceae</taxon>
        <taxon>Malvoideae</taxon>
        <taxon>Gossypium</taxon>
    </lineage>
</organism>
<gene>
    <name evidence="2" type="ORF">J1N35_033601</name>
</gene>
<comment type="caution">
    <text evidence="2">The sequence shown here is derived from an EMBL/GenBank/DDBJ whole genome shotgun (WGS) entry which is preliminary data.</text>
</comment>
<feature type="region of interest" description="Disordered" evidence="1">
    <location>
        <begin position="1"/>
        <end position="41"/>
    </location>
</feature>
<keyword evidence="3" id="KW-1185">Reference proteome</keyword>
<dbReference type="EMBL" id="JAIQCV010000010">
    <property type="protein sequence ID" value="KAH1055536.1"/>
    <property type="molecule type" value="Genomic_DNA"/>
</dbReference>
<name>A0A9D3ZNI0_9ROSI</name>
<proteinExistence type="predicted"/>
<protein>
    <submittedName>
        <fullName evidence="2">Uncharacterized protein</fullName>
    </submittedName>
</protein>
<evidence type="ECO:0000313" key="3">
    <source>
        <dbReference type="Proteomes" id="UP000828251"/>
    </source>
</evidence>
<accession>A0A9D3ZNI0</accession>
<sequence length="75" mass="8460">MHNVDLSQDDSLEFPDLPHRRRDRTSSLLDSGELEVGVSEDHPKMDSEMLATLILLTVKVDPRTTMSILIANIRS</sequence>
<reference evidence="2 3" key="1">
    <citation type="journal article" date="2021" name="Plant Biotechnol. J.">
        <title>Multi-omics assisted identification of the key and species-specific regulatory components of drought-tolerant mechanisms in Gossypium stocksii.</title>
        <authorList>
            <person name="Yu D."/>
            <person name="Ke L."/>
            <person name="Zhang D."/>
            <person name="Wu Y."/>
            <person name="Sun Y."/>
            <person name="Mei J."/>
            <person name="Sun J."/>
            <person name="Sun Y."/>
        </authorList>
    </citation>
    <scope>NUCLEOTIDE SEQUENCE [LARGE SCALE GENOMIC DNA]</scope>
    <source>
        <strain evidence="3">cv. E1</strain>
        <tissue evidence="2">Leaf</tissue>
    </source>
</reference>
<evidence type="ECO:0000313" key="2">
    <source>
        <dbReference type="EMBL" id="KAH1055536.1"/>
    </source>
</evidence>
<evidence type="ECO:0000256" key="1">
    <source>
        <dbReference type="SAM" id="MobiDB-lite"/>
    </source>
</evidence>